<accession>A0A8X8WKI6</accession>
<keyword evidence="2" id="KW-0472">Membrane</keyword>
<organism evidence="3">
    <name type="scientific">Salvia splendens</name>
    <name type="common">Scarlet sage</name>
    <dbReference type="NCBI Taxonomy" id="180675"/>
    <lineage>
        <taxon>Eukaryota</taxon>
        <taxon>Viridiplantae</taxon>
        <taxon>Streptophyta</taxon>
        <taxon>Embryophyta</taxon>
        <taxon>Tracheophyta</taxon>
        <taxon>Spermatophyta</taxon>
        <taxon>Magnoliopsida</taxon>
        <taxon>eudicotyledons</taxon>
        <taxon>Gunneridae</taxon>
        <taxon>Pentapetalae</taxon>
        <taxon>asterids</taxon>
        <taxon>lamiids</taxon>
        <taxon>Lamiales</taxon>
        <taxon>Lamiaceae</taxon>
        <taxon>Nepetoideae</taxon>
        <taxon>Mentheae</taxon>
        <taxon>Salviinae</taxon>
        <taxon>Salvia</taxon>
        <taxon>Salvia subgen. Calosphace</taxon>
        <taxon>core Calosphace</taxon>
    </lineage>
</organism>
<keyword evidence="2" id="KW-0812">Transmembrane</keyword>
<dbReference type="AlphaFoldDB" id="A0A8X8WKI6"/>
<feature type="transmembrane region" description="Helical" evidence="2">
    <location>
        <begin position="12"/>
        <end position="36"/>
    </location>
</feature>
<feature type="compositionally biased region" description="Basic residues" evidence="1">
    <location>
        <begin position="167"/>
        <end position="184"/>
    </location>
</feature>
<comment type="caution">
    <text evidence="3">The sequence shown here is derived from an EMBL/GenBank/DDBJ whole genome shotgun (WGS) entry which is preliminary data.</text>
</comment>
<gene>
    <name evidence="3" type="ORF">SASPL_141704</name>
</gene>
<feature type="region of interest" description="Disordered" evidence="1">
    <location>
        <begin position="94"/>
        <end position="231"/>
    </location>
</feature>
<reference evidence="3" key="1">
    <citation type="submission" date="2018-01" db="EMBL/GenBank/DDBJ databases">
        <authorList>
            <person name="Mao J.F."/>
        </authorList>
    </citation>
    <scope>NUCLEOTIDE SEQUENCE</scope>
    <source>
        <strain evidence="3">Huo1</strain>
        <tissue evidence="3">Leaf</tissue>
    </source>
</reference>
<protein>
    <submittedName>
        <fullName evidence="3">Uncharacterized protein</fullName>
    </submittedName>
</protein>
<reference evidence="3" key="2">
    <citation type="submission" date="2020-08" db="EMBL/GenBank/DDBJ databases">
        <title>Plant Genome Project.</title>
        <authorList>
            <person name="Zhang R.-G."/>
        </authorList>
    </citation>
    <scope>NUCLEOTIDE SEQUENCE</scope>
    <source>
        <strain evidence="3">Huo1</strain>
        <tissue evidence="3">Leaf</tissue>
    </source>
</reference>
<dbReference type="PANTHER" id="PTHR13833">
    <property type="match status" value="1"/>
</dbReference>
<keyword evidence="4" id="KW-1185">Reference proteome</keyword>
<feature type="compositionally biased region" description="Polar residues" evidence="1">
    <location>
        <begin position="134"/>
        <end position="143"/>
    </location>
</feature>
<evidence type="ECO:0000313" key="3">
    <source>
        <dbReference type="EMBL" id="KAG6395581.1"/>
    </source>
</evidence>
<dbReference type="PANTHER" id="PTHR13833:SF73">
    <property type="entry name" value="NHL DOMAIN-CONTAINING PROTEIN"/>
    <property type="match status" value="1"/>
</dbReference>
<feature type="compositionally biased region" description="Basic and acidic residues" evidence="1">
    <location>
        <begin position="113"/>
        <end position="129"/>
    </location>
</feature>
<keyword evidence="2" id="KW-1133">Transmembrane helix</keyword>
<evidence type="ECO:0000256" key="2">
    <source>
        <dbReference type="SAM" id="Phobius"/>
    </source>
</evidence>
<sequence length="231" mass="25760">MFLLFYAKNQACSYLIGSTLLADLLMMAGAILIGYVSCLLQQGLGSSLISKMKGFPKSKFNEAVWPSFGQLIRDLPKVAMEALSGVLAHSIPSKDSLVMPEDETEPAPPLKQRTSETRQVSERPDEAKLHKLRSTSTKDPSLSTKHRSSRRQEYAELYGSSEAPQHRQVRSKGQKERSKHRHRERGGDATFGATPVVETKPGEAKPTGYENTKYDPYNFRSKYGGDSCRFD</sequence>
<evidence type="ECO:0000256" key="1">
    <source>
        <dbReference type="SAM" id="MobiDB-lite"/>
    </source>
</evidence>
<evidence type="ECO:0000313" key="4">
    <source>
        <dbReference type="Proteomes" id="UP000298416"/>
    </source>
</evidence>
<proteinExistence type="predicted"/>
<dbReference type="EMBL" id="PNBA02000016">
    <property type="protein sequence ID" value="KAG6395581.1"/>
    <property type="molecule type" value="Genomic_DNA"/>
</dbReference>
<name>A0A8X8WKI6_SALSN</name>
<dbReference type="Proteomes" id="UP000298416">
    <property type="component" value="Unassembled WGS sequence"/>
</dbReference>